<keyword evidence="2" id="KW-1185">Reference proteome</keyword>
<sequence length="293" mass="32536">FGYWGKVREIANVKEHPEGEVLHDENGNVIYLTDENGKPIKGSDGKFITLYRFLKPEEEKHLQKGSNGAVYMFYNGIFNSPDDAAGNAVQLAVNKNDPLYFTYFPQADDVLVELGVAFYQKFWEGSSWGLSNSTKKFQDFIYRYGNTGAIVSAHSRGTTTVSNGVNDFKEHGIYGVATKTDFYLVGAAAHTQSIANTVDEISYGEKNYVYTQGHLLDPISTVIGYNWPTAYGVPFKLYYLFPPAIAVREEGGAVLGFKPSTHNCYGDAGDACKTNYGSFPFKKLYSTRTGNKK</sequence>
<evidence type="ECO:0000313" key="1">
    <source>
        <dbReference type="EMBL" id="EJF98509.1"/>
    </source>
</evidence>
<protein>
    <submittedName>
        <fullName evidence="1">Uncharacterized protein</fullName>
    </submittedName>
</protein>
<comment type="caution">
    <text evidence="1">The sequence shown here is derived from an EMBL/GenBank/DDBJ whole genome shotgun (WGS) entry which is preliminary data.</text>
</comment>
<evidence type="ECO:0000313" key="2">
    <source>
        <dbReference type="Proteomes" id="UP000008948"/>
    </source>
</evidence>
<feature type="non-terminal residue" evidence="1">
    <location>
        <position position="1"/>
    </location>
</feature>
<accession>A0ABN0GQQ2</accession>
<proteinExistence type="predicted"/>
<reference evidence="1 2" key="1">
    <citation type="submission" date="2012-03" db="EMBL/GenBank/DDBJ databases">
        <title>The Genome Sequence of Bartonella vinsonii subsp. arupensis str. Pm136co.</title>
        <authorList>
            <consortium name="The Broad Institute Genome Sequencing Platform"/>
            <consortium name="The Broad Institute Genome Sequencing Center for Infectious Disease"/>
            <person name="Feldgarden M."/>
            <person name="Kirby J."/>
            <person name="Kosoy M."/>
            <person name="Birtles R."/>
            <person name="Probert W.S."/>
            <person name="Chiaraviglio L."/>
            <person name="Young S.K."/>
            <person name="Zeng Q."/>
            <person name="Gargeya S."/>
            <person name="Fitzgerald M."/>
            <person name="Haas B."/>
            <person name="Abouelleil A."/>
            <person name="Alvarado L."/>
            <person name="Arachchi H.M."/>
            <person name="Berlin A."/>
            <person name="Chapman S.B."/>
            <person name="Gearin G."/>
            <person name="Goldberg J."/>
            <person name="Griggs A."/>
            <person name="Gujja S."/>
            <person name="Hansen M."/>
            <person name="Heiman D."/>
            <person name="Howarth C."/>
            <person name="Larimer J."/>
            <person name="Lui A."/>
            <person name="MacDonald P.J.P."/>
            <person name="McCowen C."/>
            <person name="Montmayeur A."/>
            <person name="Murphy C."/>
            <person name="Neiman D."/>
            <person name="Pearson M."/>
            <person name="Priest M."/>
            <person name="Roberts A."/>
            <person name="Saif S."/>
            <person name="Shea T."/>
            <person name="Sisk P."/>
            <person name="Stolte C."/>
            <person name="Sykes S."/>
            <person name="Wortman J."/>
            <person name="Nusbaum C."/>
            <person name="Birren B."/>
        </authorList>
    </citation>
    <scope>NUCLEOTIDE SEQUENCE [LARGE SCALE GENOMIC DNA]</scope>
    <source>
        <strain evidence="1 2">Pm136co</strain>
    </source>
</reference>
<organism evidence="1 2">
    <name type="scientific">Bartonella vinsonii subsp. arupensis Pm136co</name>
    <dbReference type="NCBI Taxonomy" id="1094561"/>
    <lineage>
        <taxon>Bacteria</taxon>
        <taxon>Pseudomonadati</taxon>
        <taxon>Pseudomonadota</taxon>
        <taxon>Alphaproteobacteria</taxon>
        <taxon>Hyphomicrobiales</taxon>
        <taxon>Bartonellaceae</taxon>
        <taxon>Bartonella</taxon>
    </lineage>
</organism>
<dbReference type="Proteomes" id="UP000008948">
    <property type="component" value="Unassembled WGS sequence"/>
</dbReference>
<gene>
    <name evidence="1" type="ORF">MEI_00517</name>
</gene>
<name>A0ABN0GQQ2_BARVI</name>
<dbReference type="EMBL" id="AIMH01000012">
    <property type="protein sequence ID" value="EJF98509.1"/>
    <property type="molecule type" value="Genomic_DNA"/>
</dbReference>